<keyword evidence="10" id="KW-0645">Protease</keyword>
<dbReference type="PANTHER" id="PTHR32282">
    <property type="entry name" value="BINDING PROTEIN TRANSPEPTIDASE, PUTATIVE-RELATED"/>
    <property type="match status" value="1"/>
</dbReference>
<keyword evidence="12 31" id="KW-0808">Transferase</keyword>
<keyword evidence="8" id="KW-0997">Cell inner membrane</keyword>
<evidence type="ECO:0000256" key="7">
    <source>
        <dbReference type="ARBA" id="ARBA00022475"/>
    </source>
</evidence>
<keyword evidence="14 31" id="KW-0378">Hydrolase</keyword>
<dbReference type="SUPFAM" id="SSF53955">
    <property type="entry name" value="Lysozyme-like"/>
    <property type="match status" value="1"/>
</dbReference>
<keyword evidence="15" id="KW-0133">Cell shape</keyword>
<gene>
    <name evidence="31" type="ORF">FHS48_001071</name>
</gene>
<comment type="catalytic activity">
    <reaction evidence="25">
        <text>[GlcNAc-(1-&gt;4)-Mur2Ac(oyl-L-Ala-gamma-D-Glu-L-Lys-D-Ala-D-Ala)](n)-di-trans,octa-cis-undecaprenyl diphosphate + beta-D-GlcNAc-(1-&gt;4)-Mur2Ac(oyl-L-Ala-gamma-D-Glu-L-Lys-D-Ala-D-Ala)-di-trans,octa-cis-undecaprenyl diphosphate = [GlcNAc-(1-&gt;4)-Mur2Ac(oyl-L-Ala-gamma-D-Glu-L-Lys-D-Ala-D-Ala)](n+1)-di-trans,octa-cis-undecaprenyl diphosphate + di-trans,octa-cis-undecaprenyl diphosphate + H(+)</text>
        <dbReference type="Rhea" id="RHEA:23708"/>
        <dbReference type="Rhea" id="RHEA-COMP:9602"/>
        <dbReference type="Rhea" id="RHEA-COMP:9603"/>
        <dbReference type="ChEBI" id="CHEBI:15378"/>
        <dbReference type="ChEBI" id="CHEBI:58405"/>
        <dbReference type="ChEBI" id="CHEBI:60033"/>
        <dbReference type="ChEBI" id="CHEBI:78435"/>
        <dbReference type="EC" id="2.4.99.28"/>
    </reaction>
</comment>
<evidence type="ECO:0000313" key="32">
    <source>
        <dbReference type="Proteomes" id="UP000544872"/>
    </source>
</evidence>
<dbReference type="GO" id="GO:0008360">
    <property type="term" value="P:regulation of cell shape"/>
    <property type="evidence" value="ECO:0007669"/>
    <property type="project" value="UniProtKB-KW"/>
</dbReference>
<name>A0A7W9ZDT5_NOVIT</name>
<dbReference type="InterPro" id="IPR050396">
    <property type="entry name" value="Glycosyltr_51/Transpeptidase"/>
</dbReference>
<evidence type="ECO:0000256" key="25">
    <source>
        <dbReference type="ARBA" id="ARBA00049902"/>
    </source>
</evidence>
<dbReference type="FunFam" id="1.10.3810.10:FF:000003">
    <property type="entry name" value="Penicillin-binding protein 1a"/>
    <property type="match status" value="1"/>
</dbReference>
<dbReference type="EC" id="2.4.99.28" evidence="24"/>
<keyword evidence="11 31" id="KW-0328">Glycosyltransferase</keyword>
<comment type="similarity">
    <text evidence="4">In the N-terminal section; belongs to the glycosyltransferase 51 family.</text>
</comment>
<comment type="subcellular location">
    <subcellularLocation>
        <location evidence="1">Cell inner membrane</location>
        <topology evidence="1">Single-pass type II membrane protein</topology>
    </subcellularLocation>
</comment>
<evidence type="ECO:0000256" key="8">
    <source>
        <dbReference type="ARBA" id="ARBA00022519"/>
    </source>
</evidence>
<dbReference type="PANTHER" id="PTHR32282:SF27">
    <property type="entry name" value="PENICILLIN-BINDING PROTEIN 1A"/>
    <property type="match status" value="1"/>
</dbReference>
<evidence type="ECO:0000256" key="15">
    <source>
        <dbReference type="ARBA" id="ARBA00022960"/>
    </source>
</evidence>
<evidence type="ECO:0000256" key="12">
    <source>
        <dbReference type="ARBA" id="ARBA00022679"/>
    </source>
</evidence>
<dbReference type="GO" id="GO:0071555">
    <property type="term" value="P:cell wall organization"/>
    <property type="evidence" value="ECO:0007669"/>
    <property type="project" value="UniProtKB-KW"/>
</dbReference>
<dbReference type="Gene3D" id="1.10.3810.10">
    <property type="entry name" value="Biosynthetic peptidoglycan transglycosylase-like"/>
    <property type="match status" value="1"/>
</dbReference>
<dbReference type="GO" id="GO:0008955">
    <property type="term" value="F:peptidoglycan glycosyltransferase activity"/>
    <property type="evidence" value="ECO:0007669"/>
    <property type="project" value="UniProtKB-EC"/>
</dbReference>
<dbReference type="Gene3D" id="3.40.710.10">
    <property type="entry name" value="DD-peptidase/beta-lactamase superfamily"/>
    <property type="match status" value="2"/>
</dbReference>
<evidence type="ECO:0000259" key="28">
    <source>
        <dbReference type="Pfam" id="PF00905"/>
    </source>
</evidence>
<sequence>MLRGFAVLLSLLFLGIVAAVAVIGGVFWHYGRSLPDYRQLADYQPPVTTRLYAGDGRLMTEYAVEKRVFVPIDAIPRRILDAFLSAEDKNFYQHQGLDPTGLIRAIAVNARNMGSDRRPVGASTITQQVAKNFLLTNEVSIERKIKEAILALRIEQSFSKDHILELYLNEIYLGFGSYGVASAALNYFNKSLDQLTVAEAAYLAAVPKAPNNYHPVRKHDAAVERRNWVVDRMLENGYISVADADAARNEPLQVRERDETEYVHGGEFFSEEVRRQVVAGYGEASLYKGGLTVRTTLDPTYQGYAEKALQKGLIEYDRRHGWRGPVATMGDLSSWKAMLGSIAAPKGTPERWGLAVVLKTGKDASIGFVNGSTATIPYEHLKWARPHLPDQRTGAEPKSAADVLKAGDVVLVSDTGKPGQYALEQMPDVDGAMVAMDPHTGRVLAMAGGFSAERSEFNRATQALRQPGSSFKPFVYLAALDSGFTPSTLVMDAPFVYDQGPGLPPWKPKNYSGDYLGPTTLRVGIEKSRNLMTARLAQAIGMNRVAQMAELFGIDKNFPRFLAASLGAGETTVMRMSTAYSMLANGGRRITPTLIDRIQDRTGKTVYKHDARQCEACNNTFWTGQGMPEIPDSREQILDPRSIYQIVHIMEGVVQYGTATRLKVLNVPMAGKTGTTNDSVDTWFMGFTPDLVVGVFVGFDEPRSLGRKETGTSTALPVFQAFMTDALKGKPVRPFAVPRGIQFIRVDHRTGRIAQAGDSDVVYEAFKVGNTAGFTPSPVIDGSAPIDGALGTDGSGDIMTEEDGLGPADVYRDPAGNTAAPAPNPFATGLSQPPAATPSATPQAGGLY</sequence>
<dbReference type="GO" id="GO:0009252">
    <property type="term" value="P:peptidoglycan biosynthetic process"/>
    <property type="evidence" value="ECO:0007669"/>
    <property type="project" value="UniProtKB-UniPathway"/>
</dbReference>
<evidence type="ECO:0000256" key="2">
    <source>
        <dbReference type="ARBA" id="ARBA00004752"/>
    </source>
</evidence>
<evidence type="ECO:0000256" key="14">
    <source>
        <dbReference type="ARBA" id="ARBA00022801"/>
    </source>
</evidence>
<keyword evidence="17" id="KW-0573">Peptidoglycan synthesis</keyword>
<dbReference type="Pfam" id="PF00912">
    <property type="entry name" value="Transgly"/>
    <property type="match status" value="1"/>
</dbReference>
<evidence type="ECO:0000256" key="17">
    <source>
        <dbReference type="ARBA" id="ARBA00022984"/>
    </source>
</evidence>
<evidence type="ECO:0000256" key="23">
    <source>
        <dbReference type="ARBA" id="ARBA00034000"/>
    </source>
</evidence>
<evidence type="ECO:0000256" key="27">
    <source>
        <dbReference type="SAM" id="MobiDB-lite"/>
    </source>
</evidence>
<dbReference type="Proteomes" id="UP000544872">
    <property type="component" value="Unassembled WGS sequence"/>
</dbReference>
<comment type="catalytic activity">
    <reaction evidence="23">
        <text>Preferential cleavage: (Ac)2-L-Lys-D-Ala-|-D-Ala. Also transpeptidation of peptidyl-alanyl moieties that are N-acyl substituents of D-alanine.</text>
        <dbReference type="EC" id="3.4.16.4"/>
    </reaction>
</comment>
<dbReference type="SUPFAM" id="SSF56601">
    <property type="entry name" value="beta-lactamase/transpeptidase-like"/>
    <property type="match status" value="1"/>
</dbReference>
<dbReference type="GO" id="GO:0008658">
    <property type="term" value="F:penicillin binding"/>
    <property type="evidence" value="ECO:0007669"/>
    <property type="project" value="InterPro"/>
</dbReference>
<accession>A0A7W9ZDT5</accession>
<keyword evidence="9" id="KW-0121">Carboxypeptidase</keyword>
<dbReference type="EMBL" id="JACIIX010000003">
    <property type="protein sequence ID" value="MBB6209663.1"/>
    <property type="molecule type" value="Genomic_DNA"/>
</dbReference>
<dbReference type="RefSeq" id="WP_184262130.1">
    <property type="nucleotide sequence ID" value="NZ_JACIIX010000003.1"/>
</dbReference>
<dbReference type="Pfam" id="PF17092">
    <property type="entry name" value="PCB_OB"/>
    <property type="match status" value="1"/>
</dbReference>
<keyword evidence="21" id="KW-0511">Multifunctional enzyme</keyword>
<dbReference type="EC" id="3.4.16.4" evidence="5"/>
<evidence type="ECO:0000256" key="16">
    <source>
        <dbReference type="ARBA" id="ARBA00022968"/>
    </source>
</evidence>
<comment type="similarity">
    <text evidence="3">In the C-terminal section; belongs to the transpeptidase family.</text>
</comment>
<evidence type="ECO:0000256" key="9">
    <source>
        <dbReference type="ARBA" id="ARBA00022645"/>
    </source>
</evidence>
<evidence type="ECO:0000256" key="26">
    <source>
        <dbReference type="ARBA" id="ARBA00060592"/>
    </source>
</evidence>
<keyword evidence="7" id="KW-1003">Cell membrane</keyword>
<dbReference type="NCBIfam" id="TIGR02074">
    <property type="entry name" value="PBP_1a_fam"/>
    <property type="match status" value="1"/>
</dbReference>
<keyword evidence="18" id="KW-1133">Transmembrane helix</keyword>
<feature type="compositionally biased region" description="Low complexity" evidence="27">
    <location>
        <begin position="814"/>
        <end position="848"/>
    </location>
</feature>
<dbReference type="GO" id="GO:0046677">
    <property type="term" value="P:response to antibiotic"/>
    <property type="evidence" value="ECO:0007669"/>
    <property type="project" value="UniProtKB-KW"/>
</dbReference>
<protein>
    <recommendedName>
        <fullName evidence="6">Penicillin-binding protein 1A</fullName>
        <ecNumber evidence="24">2.4.99.28</ecNumber>
        <ecNumber evidence="5">3.4.16.4</ecNumber>
    </recommendedName>
</protein>
<evidence type="ECO:0000313" key="31">
    <source>
        <dbReference type="EMBL" id="MBB6209663.1"/>
    </source>
</evidence>
<reference evidence="31 32" key="1">
    <citation type="submission" date="2020-08" db="EMBL/GenBank/DDBJ databases">
        <title>Genomic Encyclopedia of Type Strains, Phase IV (KMG-IV): sequencing the most valuable type-strain genomes for metagenomic binning, comparative biology and taxonomic classification.</title>
        <authorList>
            <person name="Goeker M."/>
        </authorList>
    </citation>
    <scope>NUCLEOTIDE SEQUENCE [LARGE SCALE GENOMIC DNA]</scope>
    <source>
        <strain evidence="31 32">DSM 11590</strain>
    </source>
</reference>
<evidence type="ECO:0000256" key="13">
    <source>
        <dbReference type="ARBA" id="ARBA00022692"/>
    </source>
</evidence>
<dbReference type="InterPro" id="IPR001264">
    <property type="entry name" value="Glyco_trans_51"/>
</dbReference>
<evidence type="ECO:0000256" key="11">
    <source>
        <dbReference type="ARBA" id="ARBA00022676"/>
    </source>
</evidence>
<dbReference type="InterPro" id="IPR023346">
    <property type="entry name" value="Lysozyme-like_dom_sf"/>
</dbReference>
<keyword evidence="19" id="KW-0472">Membrane</keyword>
<comment type="pathway">
    <text evidence="26">Glycan biosynthesis.</text>
</comment>
<organism evidence="31 32">
    <name type="scientific">Novispirillum itersonii</name>
    <name type="common">Aquaspirillum itersonii</name>
    <dbReference type="NCBI Taxonomy" id="189"/>
    <lineage>
        <taxon>Bacteria</taxon>
        <taxon>Pseudomonadati</taxon>
        <taxon>Pseudomonadota</taxon>
        <taxon>Alphaproteobacteria</taxon>
        <taxon>Rhodospirillales</taxon>
        <taxon>Novispirillaceae</taxon>
        <taxon>Novispirillum</taxon>
    </lineage>
</organism>
<comment type="pathway">
    <text evidence="2">Cell wall biogenesis; peptidoglycan biosynthesis.</text>
</comment>
<evidence type="ECO:0000256" key="22">
    <source>
        <dbReference type="ARBA" id="ARBA00023316"/>
    </source>
</evidence>
<dbReference type="AlphaFoldDB" id="A0A7W9ZDT5"/>
<comment type="caution">
    <text evidence="31">The sequence shown here is derived from an EMBL/GenBank/DDBJ whole genome shotgun (WGS) entry which is preliminary data.</text>
</comment>
<evidence type="ECO:0000256" key="4">
    <source>
        <dbReference type="ARBA" id="ARBA00007739"/>
    </source>
</evidence>
<keyword evidence="22" id="KW-0961">Cell wall biogenesis/degradation</keyword>
<keyword evidence="13" id="KW-0812">Transmembrane</keyword>
<feature type="domain" description="Penicillin-binding protein transpeptidase" evidence="28">
    <location>
        <begin position="431"/>
        <end position="723"/>
    </location>
</feature>
<dbReference type="Gene3D" id="2.40.50.140">
    <property type="entry name" value="Nucleic acid-binding proteins"/>
    <property type="match status" value="1"/>
</dbReference>
<keyword evidence="20" id="KW-0046">Antibiotic resistance</keyword>
<evidence type="ECO:0000256" key="18">
    <source>
        <dbReference type="ARBA" id="ARBA00022989"/>
    </source>
</evidence>
<evidence type="ECO:0000256" key="3">
    <source>
        <dbReference type="ARBA" id="ARBA00007090"/>
    </source>
</evidence>
<keyword evidence="32" id="KW-1185">Reference proteome</keyword>
<dbReference type="GO" id="GO:0030288">
    <property type="term" value="C:outer membrane-bounded periplasmic space"/>
    <property type="evidence" value="ECO:0007669"/>
    <property type="project" value="TreeGrafter"/>
</dbReference>
<dbReference type="InterPro" id="IPR001460">
    <property type="entry name" value="PCN-bd_Tpept"/>
</dbReference>
<proteinExistence type="inferred from homology"/>
<evidence type="ECO:0000256" key="6">
    <source>
        <dbReference type="ARBA" id="ARBA00018638"/>
    </source>
</evidence>
<keyword evidence="16" id="KW-0735">Signal-anchor</keyword>
<evidence type="ECO:0000256" key="24">
    <source>
        <dbReference type="ARBA" id="ARBA00044770"/>
    </source>
</evidence>
<dbReference type="GO" id="GO:0006508">
    <property type="term" value="P:proteolysis"/>
    <property type="evidence" value="ECO:0007669"/>
    <property type="project" value="UniProtKB-KW"/>
</dbReference>
<evidence type="ECO:0000256" key="10">
    <source>
        <dbReference type="ARBA" id="ARBA00022670"/>
    </source>
</evidence>
<evidence type="ECO:0000256" key="21">
    <source>
        <dbReference type="ARBA" id="ARBA00023268"/>
    </source>
</evidence>
<evidence type="ECO:0000256" key="19">
    <source>
        <dbReference type="ARBA" id="ARBA00023136"/>
    </source>
</evidence>
<evidence type="ECO:0000256" key="20">
    <source>
        <dbReference type="ARBA" id="ARBA00023251"/>
    </source>
</evidence>
<dbReference type="InterPro" id="IPR012338">
    <property type="entry name" value="Beta-lactam/transpept-like"/>
</dbReference>
<dbReference type="UniPathway" id="UPA00219"/>
<evidence type="ECO:0000256" key="5">
    <source>
        <dbReference type="ARBA" id="ARBA00012448"/>
    </source>
</evidence>
<evidence type="ECO:0000259" key="29">
    <source>
        <dbReference type="Pfam" id="PF00912"/>
    </source>
</evidence>
<evidence type="ECO:0000259" key="30">
    <source>
        <dbReference type="Pfam" id="PF17092"/>
    </source>
</evidence>
<dbReference type="InterPro" id="IPR036950">
    <property type="entry name" value="PBP_transglycosylase"/>
</dbReference>
<dbReference type="GO" id="GO:0005886">
    <property type="term" value="C:plasma membrane"/>
    <property type="evidence" value="ECO:0007669"/>
    <property type="project" value="UniProtKB-SubCell"/>
</dbReference>
<dbReference type="GO" id="GO:0009002">
    <property type="term" value="F:serine-type D-Ala-D-Ala carboxypeptidase activity"/>
    <property type="evidence" value="ECO:0007669"/>
    <property type="project" value="UniProtKB-EC"/>
</dbReference>
<feature type="region of interest" description="Disordered" evidence="27">
    <location>
        <begin position="811"/>
        <end position="848"/>
    </location>
</feature>
<dbReference type="Pfam" id="PF00905">
    <property type="entry name" value="Transpeptidase"/>
    <property type="match status" value="1"/>
</dbReference>
<feature type="domain" description="Penicillin-binding protein OB-like" evidence="30">
    <location>
        <begin position="322"/>
        <end position="429"/>
    </location>
</feature>
<dbReference type="InterPro" id="IPR031376">
    <property type="entry name" value="PCB_OB"/>
</dbReference>
<evidence type="ECO:0000256" key="1">
    <source>
        <dbReference type="ARBA" id="ARBA00004249"/>
    </source>
</evidence>
<dbReference type="InterPro" id="IPR012340">
    <property type="entry name" value="NA-bd_OB-fold"/>
</dbReference>
<feature type="domain" description="Glycosyl transferase family 51" evidence="29">
    <location>
        <begin position="56"/>
        <end position="233"/>
    </location>
</feature>